<protein>
    <recommendedName>
        <fullName evidence="2">Methyltransferase type 11 domain-containing protein</fullName>
    </recommendedName>
</protein>
<sequence length="81" mass="9123">MIPNILFQIEKKDVIIGEAKRVLKSGGKILIVDWLIEAKLGPKTGKVSKKEVKEIAKDLGLELKKTFEAGIYHYGLIFEKI</sequence>
<dbReference type="Gene3D" id="3.40.50.150">
    <property type="entry name" value="Vaccinia Virus protein VP39"/>
    <property type="match status" value="1"/>
</dbReference>
<dbReference type="InterPro" id="IPR029063">
    <property type="entry name" value="SAM-dependent_MTases_sf"/>
</dbReference>
<proteinExistence type="predicted"/>
<evidence type="ECO:0008006" key="2">
    <source>
        <dbReference type="Google" id="ProtNLM"/>
    </source>
</evidence>
<reference evidence="1" key="1">
    <citation type="journal article" date="2014" name="Front. Microbiol.">
        <title>High frequency of phylogenetically diverse reductive dehalogenase-homologous genes in deep subseafloor sedimentary metagenomes.</title>
        <authorList>
            <person name="Kawai M."/>
            <person name="Futagami T."/>
            <person name="Toyoda A."/>
            <person name="Takaki Y."/>
            <person name="Nishi S."/>
            <person name="Hori S."/>
            <person name="Arai W."/>
            <person name="Tsubouchi T."/>
            <person name="Morono Y."/>
            <person name="Uchiyama I."/>
            <person name="Ito T."/>
            <person name="Fujiyama A."/>
            <person name="Inagaki F."/>
            <person name="Takami H."/>
        </authorList>
    </citation>
    <scope>NUCLEOTIDE SEQUENCE</scope>
    <source>
        <strain evidence="1">Expedition CK06-06</strain>
    </source>
</reference>
<accession>X1R137</accession>
<evidence type="ECO:0000313" key="1">
    <source>
        <dbReference type="EMBL" id="GAI56825.1"/>
    </source>
</evidence>
<dbReference type="EMBL" id="BARV01038053">
    <property type="protein sequence ID" value="GAI56825.1"/>
    <property type="molecule type" value="Genomic_DNA"/>
</dbReference>
<gene>
    <name evidence="1" type="ORF">S06H3_58724</name>
</gene>
<name>X1R137_9ZZZZ</name>
<dbReference type="AlphaFoldDB" id="X1R137"/>
<comment type="caution">
    <text evidence="1">The sequence shown here is derived from an EMBL/GenBank/DDBJ whole genome shotgun (WGS) entry which is preliminary data.</text>
</comment>
<dbReference type="SUPFAM" id="SSF53335">
    <property type="entry name" value="S-adenosyl-L-methionine-dependent methyltransferases"/>
    <property type="match status" value="1"/>
</dbReference>
<organism evidence="1">
    <name type="scientific">marine sediment metagenome</name>
    <dbReference type="NCBI Taxonomy" id="412755"/>
    <lineage>
        <taxon>unclassified sequences</taxon>
        <taxon>metagenomes</taxon>
        <taxon>ecological metagenomes</taxon>
    </lineage>
</organism>